<keyword evidence="2" id="KW-1185">Reference proteome</keyword>
<dbReference type="GO" id="GO:0005777">
    <property type="term" value="C:peroxisome"/>
    <property type="evidence" value="ECO:0007669"/>
    <property type="project" value="InterPro"/>
</dbReference>
<name>A0AAW1RZ97_9CHLO</name>
<feature type="non-terminal residue" evidence="1">
    <location>
        <position position="126"/>
    </location>
</feature>
<proteinExistence type="predicted"/>
<evidence type="ECO:0000313" key="1">
    <source>
        <dbReference type="EMBL" id="KAK9839183.1"/>
    </source>
</evidence>
<reference evidence="1 2" key="1">
    <citation type="journal article" date="2024" name="Nat. Commun.">
        <title>Phylogenomics reveals the evolutionary origins of lichenization in chlorophyte algae.</title>
        <authorList>
            <person name="Puginier C."/>
            <person name="Libourel C."/>
            <person name="Otte J."/>
            <person name="Skaloud P."/>
            <person name="Haon M."/>
            <person name="Grisel S."/>
            <person name="Petersen M."/>
            <person name="Berrin J.G."/>
            <person name="Delaux P.M."/>
            <person name="Dal Grande F."/>
            <person name="Keller J."/>
        </authorList>
    </citation>
    <scope>NUCLEOTIDE SEQUENCE [LARGE SCALE GENOMIC DNA]</scope>
    <source>
        <strain evidence="1 2">SAG 2523</strain>
    </source>
</reference>
<dbReference type="GO" id="GO:0016485">
    <property type="term" value="P:protein processing"/>
    <property type="evidence" value="ECO:0007669"/>
    <property type="project" value="InterPro"/>
</dbReference>
<protein>
    <submittedName>
        <fullName evidence="1">Uncharacterized protein</fullName>
    </submittedName>
</protein>
<dbReference type="Proteomes" id="UP001485043">
    <property type="component" value="Unassembled WGS sequence"/>
</dbReference>
<evidence type="ECO:0000313" key="2">
    <source>
        <dbReference type="Proteomes" id="UP001485043"/>
    </source>
</evidence>
<comment type="caution">
    <text evidence="1">The sequence shown here is derived from an EMBL/GenBank/DDBJ whole genome shotgun (WGS) entry which is preliminary data.</text>
</comment>
<dbReference type="PANTHER" id="PTHR21004:SF0">
    <property type="entry name" value="PEROXISOMAL LEADER PEPTIDE-PROCESSING PROTEASE"/>
    <property type="match status" value="1"/>
</dbReference>
<dbReference type="AlphaFoldDB" id="A0AAW1RZ97"/>
<accession>A0AAW1RZ97</accession>
<sequence>MDGHVKRLEPLGVLVLVKGLDPKLAKAEASPFYSTNTGVTTLSGSGLLLPASQVAAQSLLVPALLVRPFVRANHRHSLTSCKRSELLPSTRFEVLLGGSYVPAEFQGIMPVPEAAAALQDVLASLS</sequence>
<dbReference type="PANTHER" id="PTHR21004">
    <property type="entry name" value="SERINE PROTEASE-RELATED"/>
    <property type="match status" value="1"/>
</dbReference>
<dbReference type="InterPro" id="IPR039245">
    <property type="entry name" value="TYSND1/DEG15"/>
</dbReference>
<organism evidence="1 2">
    <name type="scientific">Apatococcus fuscideae</name>
    <dbReference type="NCBI Taxonomy" id="2026836"/>
    <lineage>
        <taxon>Eukaryota</taxon>
        <taxon>Viridiplantae</taxon>
        <taxon>Chlorophyta</taxon>
        <taxon>core chlorophytes</taxon>
        <taxon>Trebouxiophyceae</taxon>
        <taxon>Chlorellales</taxon>
        <taxon>Chlorellaceae</taxon>
        <taxon>Apatococcus</taxon>
    </lineage>
</organism>
<gene>
    <name evidence="1" type="ORF">WJX84_008657</name>
</gene>
<dbReference type="GO" id="GO:0004252">
    <property type="term" value="F:serine-type endopeptidase activity"/>
    <property type="evidence" value="ECO:0007669"/>
    <property type="project" value="InterPro"/>
</dbReference>
<dbReference type="EMBL" id="JALJOV010001879">
    <property type="protein sequence ID" value="KAK9839183.1"/>
    <property type="molecule type" value="Genomic_DNA"/>
</dbReference>